<dbReference type="InterPro" id="IPR018097">
    <property type="entry name" value="EGF_Ca-bd_CS"/>
</dbReference>
<dbReference type="CDD" id="cd00054">
    <property type="entry name" value="EGF_CA"/>
    <property type="match status" value="1"/>
</dbReference>
<dbReference type="PRINTS" id="PR01839">
    <property type="entry name" value="RAD23PROTEIN"/>
</dbReference>
<dbReference type="SUPFAM" id="SSF101238">
    <property type="entry name" value="XPC-binding domain"/>
    <property type="match status" value="1"/>
</dbReference>
<keyword evidence="8" id="KW-1185">Reference proteome</keyword>
<evidence type="ECO:0000256" key="2">
    <source>
        <dbReference type="ARBA" id="ARBA00022536"/>
    </source>
</evidence>
<proteinExistence type="inferred from homology"/>
<dbReference type="GO" id="GO:0005654">
    <property type="term" value="C:nucleoplasm"/>
    <property type="evidence" value="ECO:0007669"/>
    <property type="project" value="TreeGrafter"/>
</dbReference>
<accession>A0A915DA12</accession>
<dbReference type="SUPFAM" id="SSF57184">
    <property type="entry name" value="Growth factor receptor domain"/>
    <property type="match status" value="1"/>
</dbReference>
<dbReference type="GO" id="GO:0043130">
    <property type="term" value="F:ubiquitin binding"/>
    <property type="evidence" value="ECO:0007669"/>
    <property type="project" value="TreeGrafter"/>
</dbReference>
<dbReference type="PANTHER" id="PTHR10621:SF0">
    <property type="entry name" value="UV EXCISION REPAIR PROTEIN RAD23"/>
    <property type="match status" value="1"/>
</dbReference>
<feature type="compositionally biased region" description="Acidic residues" evidence="5">
    <location>
        <begin position="351"/>
        <end position="360"/>
    </location>
</feature>
<evidence type="ECO:0000259" key="7">
    <source>
        <dbReference type="PROSITE" id="PS50030"/>
    </source>
</evidence>
<dbReference type="Gene3D" id="1.10.8.10">
    <property type="entry name" value="DNA helicase RuvA subunit, C-terminal domain"/>
    <property type="match status" value="1"/>
</dbReference>
<comment type="similarity">
    <text evidence="1">Belongs to the CRELD family.</text>
</comment>
<dbReference type="CDD" id="cd14280">
    <property type="entry name" value="UBA1_Rad23_like"/>
    <property type="match status" value="1"/>
</dbReference>
<keyword evidence="4" id="KW-1015">Disulfide bond</keyword>
<dbReference type="InterPro" id="IPR001881">
    <property type="entry name" value="EGF-like_Ca-bd_dom"/>
</dbReference>
<sequence>MLFHTSLLTNFKNSFTWLYLIFLLVNLCRALASTDKSTTNNCKYCQYLVRTFMEGLNKTEQLHFGGGNTDWEERKLGKFKTSETRFVEIMEYVCKKDSKVSLIGKDSVKDLQFNCHTLAEEQEEHLENWFFNRQDRQPDLEKFLCVEELKRCCSPAFSGPNAHRVLDSKGSCEGDGSRVGQGKCECETGYVGKMCSNCDAHYFPTIQNSTFLECSECFDGCASGCTAAGPKGCRACRTGYKMDAENGCVDINECLVGQKEGDEAEKKCILEHEVCINTPGSYYCDCALGYVKKNKATGGKGVNAGEEAECVLDVEDHQPASLLRPDTTLRLIAIVGLLVQDNDTTTSFSKEEDDEEEQEENKESNDHEVPESKKEAASQNIEIKVPDGQQLGNSGPGMMSFNPTMKTVRFKLLSSQEFTLELEETAQIGNIKKRIENEIDLTLDSTKFIVVLSMQKYNRPAESASTSSNQAEPKTQVKPTANLTPVLVYLYQLKQVYWALEQQSTIDSLEGMGYPREEVQKALKAAFFDAARAVEYLCSGIPDNIPAEMLEPEQTSKNRLDHLADSTAFQQIREQVNENPAMLLQVLQEIAAVNPKLMRSIREDPIVFLQLLGGRIAQFDPEAIIKGIEDFTQQPQELSEADQAAVTNLQAFDEALAANYILQQMEEEGADRQ</sequence>
<dbReference type="InterPro" id="IPR009060">
    <property type="entry name" value="UBA-like_sf"/>
</dbReference>
<dbReference type="InterPro" id="IPR015360">
    <property type="entry name" value="XPC-bd"/>
</dbReference>
<dbReference type="SMART" id="SM00179">
    <property type="entry name" value="EGF_CA"/>
    <property type="match status" value="1"/>
</dbReference>
<dbReference type="InterPro" id="IPR021852">
    <property type="entry name" value="DUF3456"/>
</dbReference>
<evidence type="ECO:0000256" key="3">
    <source>
        <dbReference type="ARBA" id="ARBA00022837"/>
    </source>
</evidence>
<dbReference type="Pfam" id="PF00627">
    <property type="entry name" value="UBA"/>
    <property type="match status" value="1"/>
</dbReference>
<dbReference type="SMART" id="SM00261">
    <property type="entry name" value="FU"/>
    <property type="match status" value="1"/>
</dbReference>
<dbReference type="InterPro" id="IPR000742">
    <property type="entry name" value="EGF"/>
</dbReference>
<evidence type="ECO:0000256" key="6">
    <source>
        <dbReference type="SAM" id="SignalP"/>
    </source>
</evidence>
<dbReference type="GO" id="GO:0006289">
    <property type="term" value="P:nucleotide-excision repair"/>
    <property type="evidence" value="ECO:0007669"/>
    <property type="project" value="InterPro"/>
</dbReference>
<evidence type="ECO:0000256" key="5">
    <source>
        <dbReference type="SAM" id="MobiDB-lite"/>
    </source>
</evidence>
<dbReference type="GO" id="GO:0005509">
    <property type="term" value="F:calcium ion binding"/>
    <property type="evidence" value="ECO:0007669"/>
    <property type="project" value="InterPro"/>
</dbReference>
<keyword evidence="2" id="KW-0245">EGF-like domain</keyword>
<dbReference type="WBParaSite" id="jg17422">
    <property type="protein sequence ID" value="jg17422"/>
    <property type="gene ID" value="jg17422"/>
</dbReference>
<dbReference type="GO" id="GO:0043161">
    <property type="term" value="P:proteasome-mediated ubiquitin-dependent protein catabolic process"/>
    <property type="evidence" value="ECO:0007669"/>
    <property type="project" value="InterPro"/>
</dbReference>
<dbReference type="PROSITE" id="PS00022">
    <property type="entry name" value="EGF_1"/>
    <property type="match status" value="1"/>
</dbReference>
<dbReference type="GO" id="GO:0005829">
    <property type="term" value="C:cytosol"/>
    <property type="evidence" value="ECO:0007669"/>
    <property type="project" value="TreeGrafter"/>
</dbReference>
<dbReference type="Gene3D" id="2.10.25.10">
    <property type="entry name" value="Laminin"/>
    <property type="match status" value="1"/>
</dbReference>
<dbReference type="PROSITE" id="PS01248">
    <property type="entry name" value="EGF_LAM_1"/>
    <property type="match status" value="1"/>
</dbReference>
<keyword evidence="6" id="KW-0732">Signal</keyword>
<dbReference type="AlphaFoldDB" id="A0A915DA12"/>
<name>A0A915DA12_9BILA</name>
<dbReference type="GO" id="GO:0031593">
    <property type="term" value="F:polyubiquitin modification-dependent protein binding"/>
    <property type="evidence" value="ECO:0007669"/>
    <property type="project" value="TreeGrafter"/>
</dbReference>
<dbReference type="FunFam" id="1.10.8.10:FF:000003">
    <property type="entry name" value="UV excision repair protein RAD23 homolog"/>
    <property type="match status" value="1"/>
</dbReference>
<dbReference type="InterPro" id="IPR015940">
    <property type="entry name" value="UBA"/>
</dbReference>
<dbReference type="InterPro" id="IPR009030">
    <property type="entry name" value="Growth_fac_rcpt_cys_sf"/>
</dbReference>
<evidence type="ECO:0000313" key="8">
    <source>
        <dbReference type="Proteomes" id="UP000887574"/>
    </source>
</evidence>
<dbReference type="Gene3D" id="1.10.10.540">
    <property type="entry name" value="XPC-binding domain"/>
    <property type="match status" value="1"/>
</dbReference>
<dbReference type="Pfam" id="PF11938">
    <property type="entry name" value="DUF3456"/>
    <property type="match status" value="2"/>
</dbReference>
<evidence type="ECO:0000313" key="9">
    <source>
        <dbReference type="WBParaSite" id="jg17422"/>
    </source>
</evidence>
<dbReference type="InterPro" id="IPR002049">
    <property type="entry name" value="LE_dom"/>
</dbReference>
<dbReference type="Proteomes" id="UP000887574">
    <property type="component" value="Unplaced"/>
</dbReference>
<dbReference type="PANTHER" id="PTHR10621">
    <property type="entry name" value="UV EXCISION REPAIR PROTEIN RAD23"/>
    <property type="match status" value="1"/>
</dbReference>
<dbReference type="GO" id="GO:0003684">
    <property type="term" value="F:damaged DNA binding"/>
    <property type="evidence" value="ECO:0007669"/>
    <property type="project" value="InterPro"/>
</dbReference>
<dbReference type="SUPFAM" id="SSF46934">
    <property type="entry name" value="UBA-like"/>
    <property type="match status" value="1"/>
</dbReference>
<dbReference type="SMART" id="SM00165">
    <property type="entry name" value="UBA"/>
    <property type="match status" value="1"/>
</dbReference>
<feature type="chain" id="PRO_5037035382" evidence="6">
    <location>
        <begin position="31"/>
        <end position="673"/>
    </location>
</feature>
<dbReference type="Pfam" id="PF09280">
    <property type="entry name" value="XPC-binding"/>
    <property type="match status" value="1"/>
</dbReference>
<feature type="region of interest" description="Disordered" evidence="5">
    <location>
        <begin position="345"/>
        <end position="399"/>
    </location>
</feature>
<dbReference type="PROSITE" id="PS50030">
    <property type="entry name" value="UBA"/>
    <property type="match status" value="1"/>
</dbReference>
<reference evidence="9" key="1">
    <citation type="submission" date="2022-11" db="UniProtKB">
        <authorList>
            <consortium name="WormBaseParasite"/>
        </authorList>
    </citation>
    <scope>IDENTIFICATION</scope>
</reference>
<feature type="signal peptide" evidence="6">
    <location>
        <begin position="1"/>
        <end position="30"/>
    </location>
</feature>
<protein>
    <submittedName>
        <fullName evidence="9">UBA domain-containing protein</fullName>
    </submittedName>
</protein>
<dbReference type="InterPro" id="IPR004806">
    <property type="entry name" value="Rad23"/>
</dbReference>
<keyword evidence="3" id="KW-0106">Calcium</keyword>
<organism evidence="8 9">
    <name type="scientific">Ditylenchus dipsaci</name>
    <dbReference type="NCBI Taxonomy" id="166011"/>
    <lineage>
        <taxon>Eukaryota</taxon>
        <taxon>Metazoa</taxon>
        <taxon>Ecdysozoa</taxon>
        <taxon>Nematoda</taxon>
        <taxon>Chromadorea</taxon>
        <taxon>Rhabditida</taxon>
        <taxon>Tylenchina</taxon>
        <taxon>Tylenchomorpha</taxon>
        <taxon>Sphaerularioidea</taxon>
        <taxon>Anguinidae</taxon>
        <taxon>Anguininae</taxon>
        <taxon>Ditylenchus</taxon>
    </lineage>
</organism>
<dbReference type="PROSITE" id="PS01187">
    <property type="entry name" value="EGF_CA"/>
    <property type="match status" value="1"/>
</dbReference>
<dbReference type="GO" id="GO:0070628">
    <property type="term" value="F:proteasome binding"/>
    <property type="evidence" value="ECO:0007669"/>
    <property type="project" value="TreeGrafter"/>
</dbReference>
<evidence type="ECO:0000256" key="1">
    <source>
        <dbReference type="ARBA" id="ARBA00005897"/>
    </source>
</evidence>
<feature type="compositionally biased region" description="Basic and acidic residues" evidence="5">
    <location>
        <begin position="361"/>
        <end position="376"/>
    </location>
</feature>
<dbReference type="InterPro" id="IPR006212">
    <property type="entry name" value="Furin_repeat"/>
</dbReference>
<feature type="domain" description="UBA" evidence="7">
    <location>
        <begin position="499"/>
        <end position="540"/>
    </location>
</feature>
<evidence type="ECO:0000256" key="4">
    <source>
        <dbReference type="ARBA" id="ARBA00023157"/>
    </source>
</evidence>
<dbReference type="InterPro" id="IPR036353">
    <property type="entry name" value="XPC-bd_sf"/>
</dbReference>